<dbReference type="CDD" id="cd03801">
    <property type="entry name" value="GT4_PimA-like"/>
    <property type="match status" value="1"/>
</dbReference>
<keyword evidence="2 5" id="KW-0328">Glycosyltransferase</keyword>
<evidence type="ECO:0000256" key="1">
    <source>
        <dbReference type="ARBA" id="ARBA00021292"/>
    </source>
</evidence>
<dbReference type="Pfam" id="PF13439">
    <property type="entry name" value="Glyco_transf_4"/>
    <property type="match status" value="1"/>
</dbReference>
<dbReference type="AlphaFoldDB" id="A0A919KMR4"/>
<name>A0A919KMR4_9MICO</name>
<evidence type="ECO:0000259" key="4">
    <source>
        <dbReference type="Pfam" id="PF13439"/>
    </source>
</evidence>
<organism evidence="5 6">
    <name type="scientific">Promicromonospora soli</name>
    <dbReference type="NCBI Taxonomy" id="2035533"/>
    <lineage>
        <taxon>Bacteria</taxon>
        <taxon>Bacillati</taxon>
        <taxon>Actinomycetota</taxon>
        <taxon>Actinomycetes</taxon>
        <taxon>Micrococcales</taxon>
        <taxon>Promicromonosporaceae</taxon>
        <taxon>Promicromonospora</taxon>
    </lineage>
</organism>
<dbReference type="PANTHER" id="PTHR45947:SF3">
    <property type="entry name" value="SULFOQUINOVOSYL TRANSFERASE SQD2"/>
    <property type="match status" value="1"/>
</dbReference>
<sequence length="409" mass="43641">MITIRRRGHRTLRVGIVCPYSFDAPGGVQFHVRDLAQALQAAGHHVSVLAPSSDDTELPDVVTAAGRAVPVPYNGSVARLTFGPLAATRVRRWLEGGIDGRPYDIVHLHEPMVPSLSMLALWQTTEPVVATFHTSQVRSRALQVAYPLVRQSLEKIAARIAVSEDARRTLVDHLGGDAVVIPNGVYTEVFASSPRRHEWTGTPSAPTVAFLGRLDEPRKGLHVLVQAIPAILDRMPGVRFLVAGRGEDVVGETRELLGARASSVEFLGGVSDADKAALLASADLYVAPQTGGESFGIVLVEAMSAGSVVVASDLGAFQRVLDDGAAGALFRNGDPADLAATVLDLLADPARRDAYRARAAEWVQRFDWSGVTEQVLAVYEMTLAADHAIGGDVVGRFMGLFPRRVGGDA</sequence>
<reference evidence="5" key="2">
    <citation type="submission" date="2020-09" db="EMBL/GenBank/DDBJ databases">
        <authorList>
            <person name="Sun Q."/>
            <person name="Zhou Y."/>
        </authorList>
    </citation>
    <scope>NUCLEOTIDE SEQUENCE</scope>
    <source>
        <strain evidence="5">CGMCC 4.7398</strain>
    </source>
</reference>
<evidence type="ECO:0000256" key="2">
    <source>
        <dbReference type="ARBA" id="ARBA00022676"/>
    </source>
</evidence>
<dbReference type="InterPro" id="IPR050194">
    <property type="entry name" value="Glycosyltransferase_grp1"/>
</dbReference>
<dbReference type="Pfam" id="PF13692">
    <property type="entry name" value="Glyco_trans_1_4"/>
    <property type="match status" value="1"/>
</dbReference>
<dbReference type="GO" id="GO:1901137">
    <property type="term" value="P:carbohydrate derivative biosynthetic process"/>
    <property type="evidence" value="ECO:0007669"/>
    <property type="project" value="UniProtKB-ARBA"/>
</dbReference>
<gene>
    <name evidence="5" type="ORF">GCM10017772_02170</name>
</gene>
<evidence type="ECO:0000256" key="3">
    <source>
        <dbReference type="ARBA" id="ARBA00022679"/>
    </source>
</evidence>
<dbReference type="GO" id="GO:0016758">
    <property type="term" value="F:hexosyltransferase activity"/>
    <property type="evidence" value="ECO:0007669"/>
    <property type="project" value="TreeGrafter"/>
</dbReference>
<dbReference type="Gene3D" id="3.40.50.2000">
    <property type="entry name" value="Glycogen Phosphorylase B"/>
    <property type="match status" value="2"/>
</dbReference>
<feature type="domain" description="Glycosyltransferase subfamily 4-like N-terminal" evidence="4">
    <location>
        <begin position="25"/>
        <end position="188"/>
    </location>
</feature>
<comment type="caution">
    <text evidence="5">The sequence shown here is derived from an EMBL/GenBank/DDBJ whole genome shotgun (WGS) entry which is preliminary data.</text>
</comment>
<accession>A0A919KMR4</accession>
<dbReference type="Proteomes" id="UP000627369">
    <property type="component" value="Unassembled WGS sequence"/>
</dbReference>
<dbReference type="EMBL" id="BNAS01000001">
    <property type="protein sequence ID" value="GHH64910.1"/>
    <property type="molecule type" value="Genomic_DNA"/>
</dbReference>
<evidence type="ECO:0000313" key="6">
    <source>
        <dbReference type="Proteomes" id="UP000627369"/>
    </source>
</evidence>
<protein>
    <recommendedName>
        <fullName evidence="1">D-inositol 3-phosphate glycosyltransferase</fullName>
    </recommendedName>
</protein>
<dbReference type="SUPFAM" id="SSF53756">
    <property type="entry name" value="UDP-Glycosyltransferase/glycogen phosphorylase"/>
    <property type="match status" value="1"/>
</dbReference>
<evidence type="ECO:0000313" key="5">
    <source>
        <dbReference type="EMBL" id="GHH64910.1"/>
    </source>
</evidence>
<proteinExistence type="predicted"/>
<dbReference type="InterPro" id="IPR028098">
    <property type="entry name" value="Glyco_trans_4-like_N"/>
</dbReference>
<reference evidence="5" key="1">
    <citation type="journal article" date="2014" name="Int. J. Syst. Evol. Microbiol.">
        <title>Complete genome sequence of Corynebacterium casei LMG S-19264T (=DSM 44701T), isolated from a smear-ripened cheese.</title>
        <authorList>
            <consortium name="US DOE Joint Genome Institute (JGI-PGF)"/>
            <person name="Walter F."/>
            <person name="Albersmeier A."/>
            <person name="Kalinowski J."/>
            <person name="Ruckert C."/>
        </authorList>
    </citation>
    <scope>NUCLEOTIDE SEQUENCE</scope>
    <source>
        <strain evidence="5">CGMCC 4.7398</strain>
    </source>
</reference>
<keyword evidence="3" id="KW-0808">Transferase</keyword>
<keyword evidence="6" id="KW-1185">Reference proteome</keyword>
<dbReference type="PANTHER" id="PTHR45947">
    <property type="entry name" value="SULFOQUINOVOSYL TRANSFERASE SQD2"/>
    <property type="match status" value="1"/>
</dbReference>